<dbReference type="InParanoid" id="D8LAU3"/>
<feature type="compositionally biased region" description="Basic residues" evidence="4">
    <location>
        <begin position="56"/>
        <end position="65"/>
    </location>
</feature>
<evidence type="ECO:0000313" key="6">
    <source>
        <dbReference type="EMBL" id="CBN76452.1"/>
    </source>
</evidence>
<feature type="region of interest" description="Disordered" evidence="4">
    <location>
        <begin position="236"/>
        <end position="339"/>
    </location>
</feature>
<dbReference type="EMBL" id="FN647682">
    <property type="protein sequence ID" value="CBN76452.1"/>
    <property type="molecule type" value="Genomic_DNA"/>
</dbReference>
<evidence type="ECO:0000313" key="7">
    <source>
        <dbReference type="Proteomes" id="UP000002630"/>
    </source>
</evidence>
<feature type="compositionally biased region" description="Gly residues" evidence="4">
    <location>
        <begin position="323"/>
        <end position="336"/>
    </location>
</feature>
<evidence type="ECO:0000256" key="3">
    <source>
        <dbReference type="ARBA" id="ARBA00023242"/>
    </source>
</evidence>
<feature type="region of interest" description="Disordered" evidence="4">
    <location>
        <begin position="151"/>
        <end position="188"/>
    </location>
</feature>
<feature type="domain" description="GCF C-terminal" evidence="5">
    <location>
        <begin position="587"/>
        <end position="640"/>
    </location>
</feature>
<keyword evidence="6" id="KW-0238">DNA-binding</keyword>
<feature type="compositionally biased region" description="Basic and acidic residues" evidence="4">
    <location>
        <begin position="283"/>
        <end position="292"/>
    </location>
</feature>
<sequence>MFKARKKDPRRRLASKSKTAEDGASEDEAGNVSDASVGTAPAPPPSAAATGDGQARPKKMRKKSKTKADKGVKPVLSFGHEDEEDAGIGVGKAAAGKGADGVFRVKKSKASKAMAKAAKEKTELPVAPQNDSARGSWHTATAGMYTKEGLAELRSSQAFTPKPSGGRSRERMARGGNSSNGGEETAAAAANERVFAGDEAEMIHEAGQQGDLKEDLNKNDISRLKGRHEALLASREAMGKGAPDSGDGEDFIPLDAKAPVPGARKGLTHDVNGDGGREDDEEQQRWEEEQVRRGATRPAAKPKPSIPSTSPWGGGSTVATVNGGSGTAGSGWGGTLGERPRFLGIDEMQKALREAGTQLRETHERNERQLQVLVSELATQVAEEKKLSSQEKEAAERFGFFQQTRNALSDLCGMLREKEDMLSEVEAAKRLLHTRRLERVVQVRLQDQEDEILDARDAGVIVSGLGPYRACPGGPLSKAPRVGGASMGGSANGGGDDRSRRRAERHKRRRRSSTGEGPGGVREGEGWVGSKSFPWGKKERTEVWQALGSEGEESEGEEAREEERLTRVLEAAEMVMEDVDDSVKSVSTVKALFEEWKRQHGEQYAQAYCTLTIPDLLAPFVRLELVRWNPLTGNVDGVDGVGARNSRDNSKGRKPAAVGVENDSKGPPNEEQIEEEEVGFKPPGAGGDETDEGEDDLEGALERFEWYRRLFDFSGDIPPPDSAGYGADEDPDQNLVPQLVEKVALPLVAERLSTAYDAMSRRQTACLVSAVSEILVYDPTEESLKTLLGSAMRALQAAVQNVCVPLIGASTTPGGRAAAVRLVRIQASRGLKLLRNCLAWRDLLSPESLVPLALGDLVAKRLVPALRELGARGKASGTAAGISNGAGHKGAAAMGAGWSEALALCERAVELLPLDWMERTNASAPLASVRITARLFGDGLGSGGVGGGKGTAALVAAVERVVRLQVALGDDTAAKDLAQRFGLKIA</sequence>
<gene>
    <name evidence="6" type="ORF">Esi_0000_0030</name>
</gene>
<feature type="compositionally biased region" description="Basic and acidic residues" evidence="4">
    <location>
        <begin position="267"/>
        <end position="276"/>
    </location>
</feature>
<comment type="subcellular location">
    <subcellularLocation>
        <location evidence="1">Nucleus</location>
    </subcellularLocation>
</comment>
<accession>D8LAU3</accession>
<name>D8LAU3_ECTSI</name>
<dbReference type="EMBL" id="FN649726">
    <property type="protein sequence ID" value="CBN76452.1"/>
    <property type="molecule type" value="Genomic_DNA"/>
</dbReference>
<feature type="region of interest" description="Disordered" evidence="4">
    <location>
        <begin position="637"/>
        <end position="695"/>
    </location>
</feature>
<dbReference type="OMA" id="KQAMTLM"/>
<dbReference type="STRING" id="2880.D8LAU3"/>
<keyword evidence="3" id="KW-0539">Nucleus</keyword>
<dbReference type="eggNOG" id="KOG2136">
    <property type="taxonomic scope" value="Eukaryota"/>
</dbReference>
<feature type="compositionally biased region" description="Basic residues" evidence="4">
    <location>
        <begin position="500"/>
        <end position="512"/>
    </location>
</feature>
<dbReference type="InterPro" id="IPR012890">
    <property type="entry name" value="GCFC2-like"/>
</dbReference>
<dbReference type="OrthoDB" id="429427at2759"/>
<dbReference type="PANTHER" id="PTHR12214:SF0">
    <property type="entry name" value="LD29489P"/>
    <property type="match status" value="1"/>
</dbReference>
<feature type="region of interest" description="Disordered" evidence="4">
    <location>
        <begin position="1"/>
        <end position="136"/>
    </location>
</feature>
<evidence type="ECO:0000256" key="2">
    <source>
        <dbReference type="ARBA" id="ARBA00010801"/>
    </source>
</evidence>
<dbReference type="PANTHER" id="PTHR12214">
    <property type="entry name" value="GC-RICH SEQUENCE DNA-BINDING FACTOR"/>
    <property type="match status" value="1"/>
</dbReference>
<evidence type="ECO:0000256" key="4">
    <source>
        <dbReference type="SAM" id="MobiDB-lite"/>
    </source>
</evidence>
<dbReference type="Proteomes" id="UP000002630">
    <property type="component" value="Linkage Group LG01"/>
</dbReference>
<evidence type="ECO:0000256" key="1">
    <source>
        <dbReference type="ARBA" id="ARBA00004123"/>
    </source>
</evidence>
<comment type="similarity">
    <text evidence="2">Belongs to the GCF family.</text>
</comment>
<dbReference type="GO" id="GO:0005634">
    <property type="term" value="C:nucleus"/>
    <property type="evidence" value="ECO:0007669"/>
    <property type="project" value="UniProtKB-SubCell"/>
</dbReference>
<organism evidence="6 7">
    <name type="scientific">Ectocarpus siliculosus</name>
    <name type="common">Brown alga</name>
    <name type="synonym">Conferva siliculosa</name>
    <dbReference type="NCBI Taxonomy" id="2880"/>
    <lineage>
        <taxon>Eukaryota</taxon>
        <taxon>Sar</taxon>
        <taxon>Stramenopiles</taxon>
        <taxon>Ochrophyta</taxon>
        <taxon>PX clade</taxon>
        <taxon>Phaeophyceae</taxon>
        <taxon>Ectocarpales</taxon>
        <taxon>Ectocarpaceae</taxon>
        <taxon>Ectocarpus</taxon>
    </lineage>
</organism>
<proteinExistence type="inferred from homology"/>
<feature type="compositionally biased region" description="Gly residues" evidence="4">
    <location>
        <begin position="485"/>
        <end position="494"/>
    </location>
</feature>
<dbReference type="AlphaFoldDB" id="D8LAU3"/>
<evidence type="ECO:0000259" key="5">
    <source>
        <dbReference type="Pfam" id="PF07842"/>
    </source>
</evidence>
<dbReference type="InterPro" id="IPR022783">
    <property type="entry name" value="GCFC_dom"/>
</dbReference>
<feature type="compositionally biased region" description="Low complexity" evidence="4">
    <location>
        <begin position="91"/>
        <end position="102"/>
    </location>
</feature>
<feature type="region of interest" description="Disordered" evidence="4">
    <location>
        <begin position="467"/>
        <end position="533"/>
    </location>
</feature>
<dbReference type="GO" id="GO:0003677">
    <property type="term" value="F:DNA binding"/>
    <property type="evidence" value="ECO:0007669"/>
    <property type="project" value="UniProtKB-KW"/>
</dbReference>
<dbReference type="GO" id="GO:0000398">
    <property type="term" value="P:mRNA splicing, via spliceosome"/>
    <property type="evidence" value="ECO:0007669"/>
    <property type="project" value="InterPro"/>
</dbReference>
<reference evidence="6 7" key="1">
    <citation type="journal article" date="2010" name="Nature">
        <title>The Ectocarpus genome and the independent evolution of multicellularity in brown algae.</title>
        <authorList>
            <person name="Cock J.M."/>
            <person name="Sterck L."/>
            <person name="Rouze P."/>
            <person name="Scornet D."/>
            <person name="Allen A.E."/>
            <person name="Amoutzias G."/>
            <person name="Anthouard V."/>
            <person name="Artiguenave F."/>
            <person name="Aury J.M."/>
            <person name="Badger J.H."/>
            <person name="Beszteri B."/>
            <person name="Billiau K."/>
            <person name="Bonnet E."/>
            <person name="Bothwell J.H."/>
            <person name="Bowler C."/>
            <person name="Boyen C."/>
            <person name="Brownlee C."/>
            <person name="Carrano C.J."/>
            <person name="Charrier B."/>
            <person name="Cho G.Y."/>
            <person name="Coelho S.M."/>
            <person name="Collen J."/>
            <person name="Corre E."/>
            <person name="Da Silva C."/>
            <person name="Delage L."/>
            <person name="Delaroque N."/>
            <person name="Dittami S.M."/>
            <person name="Doulbeau S."/>
            <person name="Elias M."/>
            <person name="Farnham G."/>
            <person name="Gachon C.M."/>
            <person name="Gschloessl B."/>
            <person name="Heesch S."/>
            <person name="Jabbari K."/>
            <person name="Jubin C."/>
            <person name="Kawai H."/>
            <person name="Kimura K."/>
            <person name="Kloareg B."/>
            <person name="Kupper F.C."/>
            <person name="Lang D."/>
            <person name="Le Bail A."/>
            <person name="Leblanc C."/>
            <person name="Lerouge P."/>
            <person name="Lohr M."/>
            <person name="Lopez P.J."/>
            <person name="Martens C."/>
            <person name="Maumus F."/>
            <person name="Michel G."/>
            <person name="Miranda-Saavedra D."/>
            <person name="Morales J."/>
            <person name="Moreau H."/>
            <person name="Motomura T."/>
            <person name="Nagasato C."/>
            <person name="Napoli C.A."/>
            <person name="Nelson D.R."/>
            <person name="Nyvall-Collen P."/>
            <person name="Peters A.F."/>
            <person name="Pommier C."/>
            <person name="Potin P."/>
            <person name="Poulain J."/>
            <person name="Quesneville H."/>
            <person name="Read B."/>
            <person name="Rensing S.A."/>
            <person name="Ritter A."/>
            <person name="Rousvoal S."/>
            <person name="Samanta M."/>
            <person name="Samson G."/>
            <person name="Schroeder D.C."/>
            <person name="Segurens B."/>
            <person name="Strittmatter M."/>
            <person name="Tonon T."/>
            <person name="Tregear J.W."/>
            <person name="Valentin K."/>
            <person name="von Dassow P."/>
            <person name="Yamagishi T."/>
            <person name="Van de Peer Y."/>
            <person name="Wincker P."/>
        </authorList>
    </citation>
    <scope>NUCLEOTIDE SEQUENCE [LARGE SCALE GENOMIC DNA]</scope>
    <source>
        <strain evidence="7">Ec32 / CCAP1310/4</strain>
    </source>
</reference>
<dbReference type="Pfam" id="PF07842">
    <property type="entry name" value="GCFC"/>
    <property type="match status" value="1"/>
</dbReference>
<keyword evidence="7" id="KW-1185">Reference proteome</keyword>
<protein>
    <submittedName>
        <fullName evidence="6">Gc-rich sequence DNA-binding factor, putative</fullName>
    </submittedName>
</protein>
<feature type="compositionally biased region" description="Basic residues" evidence="4">
    <location>
        <begin position="1"/>
        <end position="15"/>
    </location>
</feature>